<dbReference type="EMBL" id="KF577595">
    <property type="protein sequence ID" value="AIF29741.1"/>
    <property type="molecule type" value="Genomic_DNA"/>
</dbReference>
<keyword evidence="8" id="KW-0946">Virion</keyword>
<evidence type="ECO:0000256" key="2">
    <source>
        <dbReference type="ARBA" id="ARBA00004328"/>
    </source>
</evidence>
<evidence type="ECO:0000256" key="6">
    <source>
        <dbReference type="ARBA" id="ARBA00022581"/>
    </source>
</evidence>
<keyword evidence="9" id="KW-0426">Late protein</keyword>
<dbReference type="InterPro" id="IPR009013">
    <property type="entry name" value="Attachment_protein_shaft_sf"/>
</dbReference>
<dbReference type="SMR" id="A0A075IQB3"/>
<evidence type="ECO:0000313" key="17">
    <source>
        <dbReference type="EMBL" id="AIF29981.1"/>
    </source>
</evidence>
<evidence type="ECO:0000313" key="24">
    <source>
        <dbReference type="Proteomes" id="UP000123233"/>
    </source>
</evidence>
<dbReference type="EMBL" id="KY307857">
    <property type="protein sequence ID" value="APT35341.1"/>
    <property type="molecule type" value="Genomic_DNA"/>
</dbReference>
<evidence type="ECO:0000313" key="16">
    <source>
        <dbReference type="EMBL" id="AIF29837.1"/>
    </source>
</evidence>
<dbReference type="Proteomes" id="UP000318435">
    <property type="component" value="Segment"/>
</dbReference>
<dbReference type="GO" id="GO:0007155">
    <property type="term" value="P:cell adhesion"/>
    <property type="evidence" value="ECO:0007669"/>
    <property type="project" value="InterPro"/>
</dbReference>
<dbReference type="GO" id="GO:0046718">
    <property type="term" value="P:symbiont entry into host cell"/>
    <property type="evidence" value="ECO:0007669"/>
    <property type="project" value="UniProtKB-KW"/>
</dbReference>
<evidence type="ECO:0000313" key="27">
    <source>
        <dbReference type="Proteomes" id="UP000501350"/>
    </source>
</evidence>
<proteinExistence type="inferred from homology"/>
<dbReference type="Proteomes" id="UP000179429">
    <property type="component" value="Genome"/>
</dbReference>
<evidence type="ECO:0000256" key="3">
    <source>
        <dbReference type="ARBA" id="ARBA00006685"/>
    </source>
</evidence>
<gene>
    <name evidence="17" type="primary">L5</name>
</gene>
<keyword evidence="5" id="KW-1048">Host nucleus</keyword>
<evidence type="ECO:0000313" key="22">
    <source>
        <dbReference type="EMBL" id="APT35485.1"/>
    </source>
</evidence>
<dbReference type="Proteomes" id="UP000179426">
    <property type="component" value="Segment"/>
</dbReference>
<feature type="domain" description="Adenoviral fibre protein knob" evidence="12">
    <location>
        <begin position="128"/>
        <end position="320"/>
    </location>
</feature>
<reference evidence="19" key="2">
    <citation type="submission" date="2016-12" db="EMBL/GenBank/DDBJ databases">
        <title>A human adenovirus species B subtype 21a associated with severe pneumonia.</title>
        <authorList>
            <person name="Hage E."/>
            <person name="Heim A."/>
        </authorList>
    </citation>
    <scope>NUCLEOTIDE SEQUENCE [LARGE SCALE GENOMIC DNA]</scope>
    <source>
        <strain evidence="19">LRTI-7</strain>
        <strain evidence="20">LRTI-8</strain>
        <strain evidence="21">LRTI-9</strain>
        <strain evidence="22">Sibu-97</strain>
    </source>
</reference>
<evidence type="ECO:0000259" key="12">
    <source>
        <dbReference type="Pfam" id="PF00541"/>
    </source>
</evidence>
<name>A0A075IQB3_9ADEN</name>
<dbReference type="EMBL" id="KF938576">
    <property type="protein sequence ID" value="AIF30077.1"/>
    <property type="molecule type" value="Genomic_DNA"/>
</dbReference>
<dbReference type="EMBL" id="MN686206">
    <property type="protein sequence ID" value="QIE08164.1"/>
    <property type="molecule type" value="Genomic_DNA"/>
</dbReference>
<dbReference type="EMBL" id="KY307858">
    <property type="protein sequence ID" value="APT35389.1"/>
    <property type="molecule type" value="Genomic_DNA"/>
</dbReference>
<accession>A0A075IQB3</accession>
<dbReference type="Proteomes" id="UP000501350">
    <property type="component" value="Segment"/>
</dbReference>
<evidence type="ECO:0000256" key="8">
    <source>
        <dbReference type="ARBA" id="ARBA00022844"/>
    </source>
</evidence>
<dbReference type="Proteomes" id="UP000145770">
    <property type="component" value="Genome"/>
</dbReference>
<evidence type="ECO:0000313" key="14">
    <source>
        <dbReference type="EMBL" id="AIF29741.1"/>
    </source>
</evidence>
<keyword evidence="4" id="KW-0167">Capsid protein</keyword>
<dbReference type="Proteomes" id="UP000157861">
    <property type="component" value="Segment"/>
</dbReference>
<evidence type="ECO:0000256" key="9">
    <source>
        <dbReference type="ARBA" id="ARBA00022921"/>
    </source>
</evidence>
<evidence type="ECO:0000313" key="26">
    <source>
        <dbReference type="Proteomes" id="UP000154105"/>
    </source>
</evidence>
<dbReference type="InterPro" id="IPR000978">
    <property type="entry name" value="Adeno_fibre_knob"/>
</dbReference>
<comment type="subcellular location">
    <subcellularLocation>
        <location evidence="1">Host nucleus</location>
    </subcellularLocation>
    <subcellularLocation>
        <location evidence="2">Virion</location>
    </subcellularLocation>
</comment>
<dbReference type="InterPro" id="IPR000931">
    <property type="entry name" value="Adeno_fibre"/>
</dbReference>
<dbReference type="Proteomes" id="UP000147407">
    <property type="component" value="Segment"/>
</dbReference>
<evidence type="ECO:0000313" key="18">
    <source>
        <dbReference type="EMBL" id="AIF30029.1"/>
    </source>
</evidence>
<dbReference type="Proteomes" id="UP000320774">
    <property type="component" value="Segment"/>
</dbReference>
<dbReference type="SUPFAM" id="SSF51225">
    <property type="entry name" value="Fibre shaft of virus attachment proteins"/>
    <property type="match status" value="1"/>
</dbReference>
<keyword evidence="10" id="KW-1233">Viral attachment to host adhesion receptor</keyword>
<evidence type="ECO:0000313" key="20">
    <source>
        <dbReference type="EMBL" id="APT35389.1"/>
    </source>
</evidence>
<reference evidence="23 27" key="3">
    <citation type="submission" date="2019-11" db="EMBL/GenBank/DDBJ databases">
        <authorList>
            <person name="Ye F."/>
            <person name="Han Y."/>
        </authorList>
    </citation>
    <scope>NUCLEOTIDE SEQUENCE [LARGE SCALE GENOMIC DNA]</scope>
    <source>
        <strain evidence="23">Human/CHN/BB/201903/21</strain>
    </source>
</reference>
<evidence type="ECO:0000313" key="13">
    <source>
        <dbReference type="EMBL" id="AIF29693.1"/>
    </source>
</evidence>
<evidence type="ECO:0000256" key="10">
    <source>
        <dbReference type="ARBA" id="ARBA00023165"/>
    </source>
</evidence>
<dbReference type="GO" id="GO:0098671">
    <property type="term" value="P:adhesion receptor-mediated virion attachment to host cell"/>
    <property type="evidence" value="ECO:0007669"/>
    <property type="project" value="UniProtKB-KW"/>
</dbReference>
<dbReference type="GO" id="GO:0042025">
    <property type="term" value="C:host cell nucleus"/>
    <property type="evidence" value="ECO:0007669"/>
    <property type="project" value="UniProtKB-SubCell"/>
</dbReference>
<dbReference type="Gene3D" id="2.60.90.10">
    <property type="entry name" value="Adenovirus pIV-related, attachment domain"/>
    <property type="match status" value="1"/>
</dbReference>
<dbReference type="EMBL" id="KF577598">
    <property type="protein sequence ID" value="AIF29837.1"/>
    <property type="molecule type" value="Genomic_DNA"/>
</dbReference>
<dbReference type="Gene3D" id="2.10.25.20">
    <property type="entry name" value="reovirus attachment protein sigma1, domain 1"/>
    <property type="match status" value="1"/>
</dbReference>
<dbReference type="EMBL" id="KF802426">
    <property type="protein sequence ID" value="AIF29981.1"/>
    <property type="molecule type" value="Genomic_DNA"/>
</dbReference>
<keyword evidence="7" id="KW-1161">Viral attachment to host cell</keyword>
<keyword evidence="6" id="KW-0945">Host-virus interaction</keyword>
<dbReference type="EMBL" id="KF577597">
    <property type="protein sequence ID" value="AIF29789.1"/>
    <property type="molecule type" value="Genomic_DNA"/>
</dbReference>
<dbReference type="EMBL" id="KF577593">
    <property type="protein sequence ID" value="AIF29693.1"/>
    <property type="molecule type" value="Genomic_DNA"/>
</dbReference>
<evidence type="ECO:0000313" key="15">
    <source>
        <dbReference type="EMBL" id="AIF29789.1"/>
    </source>
</evidence>
<dbReference type="GO" id="GO:0019028">
    <property type="term" value="C:viral capsid"/>
    <property type="evidence" value="ECO:0007669"/>
    <property type="project" value="UniProtKB-KW"/>
</dbReference>
<dbReference type="InterPro" id="IPR008982">
    <property type="entry name" value="Adenovirus_pIV-like_att"/>
</dbReference>
<dbReference type="EMBL" id="KF802425">
    <property type="protein sequence ID" value="AIF29933.1"/>
    <property type="molecule type" value="Genomic_DNA"/>
</dbReference>
<comment type="similarity">
    <text evidence="3">Belongs to the adenoviridae fiber family.</text>
</comment>
<dbReference type="Proteomes" id="UP000179427">
    <property type="component" value="Segment"/>
</dbReference>
<evidence type="ECO:0000256" key="4">
    <source>
        <dbReference type="ARBA" id="ARBA00022561"/>
    </source>
</evidence>
<dbReference type="Proteomes" id="UP000318568">
    <property type="component" value="Segment"/>
</dbReference>
<dbReference type="EMBL" id="KY307860">
    <property type="protein sequence ID" value="APT35485.1"/>
    <property type="molecule type" value="Genomic_DNA"/>
</dbReference>
<dbReference type="Proteomes" id="UP000127436">
    <property type="component" value="Segment"/>
</dbReference>
<evidence type="ECO:0000256" key="11">
    <source>
        <dbReference type="ARBA" id="ARBA00023296"/>
    </source>
</evidence>
<dbReference type="SUPFAM" id="SSF49835">
    <property type="entry name" value="Virus attachment protein globular domain"/>
    <property type="match status" value="1"/>
</dbReference>
<evidence type="ECO:0000313" key="19">
    <source>
        <dbReference type="EMBL" id="APT35341.1"/>
    </source>
</evidence>
<evidence type="ECO:0000313" key="21">
    <source>
        <dbReference type="EMBL" id="APT35437.1"/>
    </source>
</evidence>
<evidence type="ECO:0000256" key="5">
    <source>
        <dbReference type="ARBA" id="ARBA00022562"/>
    </source>
</evidence>
<evidence type="ECO:0000256" key="1">
    <source>
        <dbReference type="ARBA" id="ARBA00004147"/>
    </source>
</evidence>
<sequence>MTKRVRLSDSFNPVYPYEDESTSQHPFINPGFISPNGFTQSPDGVLTLKCLTPLTTTGGPLQLKVGGGLTVDDTDGTLQENIRATAPITKNNHSVELSIGNGLETQNNKLCAKLGNGLKFNNGDICIKDSINTLWTGIKPPPNCQIVENTDTNDGKLTLVLVKNGGLVNGYVSLVGVSDTVNQMFTQKSATIQLRLYFDSSGNLLTDESNLKIPLKNKSSTATSEAATSSKAFMPSTTAYPFNTTTRDSENYIHGICYYMTSYDRSLVPLNISIMLNSHTISSNVAYAIQFEWNLNAKESPESNIATLTTSPFFFSYIREDDN</sequence>
<dbReference type="Proteomes" id="UP000319517">
    <property type="component" value="Segment"/>
</dbReference>
<dbReference type="EMBL" id="KF938575">
    <property type="protein sequence ID" value="AIF30029.1"/>
    <property type="molecule type" value="Genomic_DNA"/>
</dbReference>
<reference evidence="24 25" key="1">
    <citation type="journal article" date="2014" name="J. Infect.">
        <title>A human adenovirus species B subtype 21a associated with severe pneumonia.</title>
        <authorList>
            <person name="Hage E."/>
            <person name="Huzly D."/>
            <person name="Ganzenmueller T."/>
            <person name="Beck R."/>
            <person name="Schulz T.F."/>
            <person name="Heim A."/>
        </authorList>
    </citation>
    <scope>NUCLEOTIDE SEQUENCE [LARGE SCALE GENOMIC DNA]</scope>
    <source>
        <strain evidence="14">LRTI-1</strain>
        <strain evidence="17">LRTI-2</strain>
        <strain evidence="13">LRTI-3</strain>
        <strain evidence="18">LRTI-4</strain>
        <strain evidence="15">LRTI-5</strain>
        <strain evidence="16">LRTI-6</strain>
    </source>
</reference>
<evidence type="ECO:0000313" key="25">
    <source>
        <dbReference type="Proteomes" id="UP000127436"/>
    </source>
</evidence>
<dbReference type="Pfam" id="PF00541">
    <property type="entry name" value="Adeno_knob"/>
    <property type="match status" value="1"/>
</dbReference>
<evidence type="ECO:0000313" key="23">
    <source>
        <dbReference type="EMBL" id="QIE08164.1"/>
    </source>
</evidence>
<protein>
    <submittedName>
        <fullName evidence="17">Fiber protein</fullName>
    </submittedName>
</protein>
<dbReference type="EMBL" id="KY307859">
    <property type="protein sequence ID" value="APT35437.1"/>
    <property type="molecule type" value="Genomic_DNA"/>
</dbReference>
<dbReference type="Proteomes" id="UP000123233">
    <property type="component" value="Segment"/>
</dbReference>
<evidence type="ECO:0000256" key="7">
    <source>
        <dbReference type="ARBA" id="ARBA00022804"/>
    </source>
</evidence>
<keyword evidence="11" id="KW-1160">Virus entry into host cell</keyword>
<dbReference type="EMBL" id="KF577599">
    <property type="protein sequence ID" value="AIF29885.1"/>
    <property type="molecule type" value="Genomic_DNA"/>
</dbReference>
<organism evidence="17 26">
    <name type="scientific">Human adenovirus 21a</name>
    <dbReference type="NCBI Taxonomy" id="1521028"/>
    <lineage>
        <taxon>Viruses</taxon>
        <taxon>Varidnaviria</taxon>
        <taxon>Bamfordvirae</taxon>
        <taxon>Preplasmiviricota</taxon>
        <taxon>Polisuviricotina</taxon>
        <taxon>Pharingeaviricetes</taxon>
        <taxon>Rowavirales</taxon>
        <taxon>Adenoviridae</taxon>
        <taxon>Mastadenovirus</taxon>
        <taxon>Mastadenovirus blackbeardi</taxon>
        <taxon>Human mastadenovirus B</taxon>
    </lineage>
</organism>
<dbReference type="InterPro" id="IPR000939">
    <property type="entry name" value="Adenobir_fibre_prot_rpt/shaft"/>
</dbReference>
<dbReference type="Proteomes" id="UP000154105">
    <property type="component" value="Segment"/>
</dbReference>
<dbReference type="PRINTS" id="PR00307">
    <property type="entry name" value="ADENOVSFIBRE"/>
</dbReference>
<dbReference type="Pfam" id="PF00608">
    <property type="entry name" value="Adeno_shaft"/>
    <property type="match status" value="2"/>
</dbReference>